<feature type="compositionally biased region" description="Polar residues" evidence="1">
    <location>
        <begin position="3140"/>
        <end position="3151"/>
    </location>
</feature>
<feature type="compositionally biased region" description="Polar residues" evidence="1">
    <location>
        <begin position="2171"/>
        <end position="2219"/>
    </location>
</feature>
<feature type="region of interest" description="Disordered" evidence="1">
    <location>
        <begin position="2973"/>
        <end position="3000"/>
    </location>
</feature>
<organism evidence="2 3">
    <name type="scientific">Clupea harengus</name>
    <name type="common">Atlantic herring</name>
    <dbReference type="NCBI Taxonomy" id="7950"/>
    <lineage>
        <taxon>Eukaryota</taxon>
        <taxon>Metazoa</taxon>
        <taxon>Chordata</taxon>
        <taxon>Craniata</taxon>
        <taxon>Vertebrata</taxon>
        <taxon>Euteleostomi</taxon>
        <taxon>Actinopterygii</taxon>
        <taxon>Neopterygii</taxon>
        <taxon>Teleostei</taxon>
        <taxon>Clupei</taxon>
        <taxon>Clupeiformes</taxon>
        <taxon>Clupeoidei</taxon>
        <taxon>Clupeidae</taxon>
        <taxon>Clupea</taxon>
    </lineage>
</organism>
<feature type="region of interest" description="Disordered" evidence="1">
    <location>
        <begin position="2257"/>
        <end position="2305"/>
    </location>
</feature>
<feature type="compositionally biased region" description="Low complexity" evidence="1">
    <location>
        <begin position="2085"/>
        <end position="2100"/>
    </location>
</feature>
<feature type="compositionally biased region" description="Basic and acidic residues" evidence="1">
    <location>
        <begin position="1899"/>
        <end position="1918"/>
    </location>
</feature>
<feature type="compositionally biased region" description="Basic and acidic residues" evidence="1">
    <location>
        <begin position="2425"/>
        <end position="2441"/>
    </location>
</feature>
<dbReference type="SUPFAM" id="SSF82171">
    <property type="entry name" value="DPP6 N-terminal domain-like"/>
    <property type="match status" value="1"/>
</dbReference>
<evidence type="ECO:0000313" key="3">
    <source>
        <dbReference type="RefSeq" id="XP_031415020.1"/>
    </source>
</evidence>
<evidence type="ECO:0000313" key="2">
    <source>
        <dbReference type="Proteomes" id="UP000515152"/>
    </source>
</evidence>
<feature type="region of interest" description="Disordered" evidence="1">
    <location>
        <begin position="2822"/>
        <end position="2897"/>
    </location>
</feature>
<feature type="compositionally biased region" description="Low complexity" evidence="1">
    <location>
        <begin position="3044"/>
        <end position="3084"/>
    </location>
</feature>
<dbReference type="GeneID" id="105893256"/>
<feature type="compositionally biased region" description="Polar residues" evidence="1">
    <location>
        <begin position="2101"/>
        <end position="2126"/>
    </location>
</feature>
<feature type="region of interest" description="Disordered" evidence="1">
    <location>
        <begin position="2326"/>
        <end position="2370"/>
    </location>
</feature>
<protein>
    <submittedName>
        <fullName evidence="3">Ciliogenesis and planar polarity effector 1</fullName>
    </submittedName>
</protein>
<feature type="compositionally biased region" description="Basic and acidic residues" evidence="1">
    <location>
        <begin position="2947"/>
        <end position="2957"/>
    </location>
</feature>
<feature type="region of interest" description="Disordered" evidence="1">
    <location>
        <begin position="2633"/>
        <end position="2653"/>
    </location>
</feature>
<feature type="compositionally biased region" description="Basic and acidic residues" evidence="1">
    <location>
        <begin position="1352"/>
        <end position="1366"/>
    </location>
</feature>
<feature type="compositionally biased region" description="Basic and acidic residues" evidence="1">
    <location>
        <begin position="2973"/>
        <end position="2985"/>
    </location>
</feature>
<feature type="compositionally biased region" description="Polar residues" evidence="1">
    <location>
        <begin position="1861"/>
        <end position="1872"/>
    </location>
</feature>
<feature type="compositionally biased region" description="Basic and acidic residues" evidence="1">
    <location>
        <begin position="3154"/>
        <end position="3180"/>
    </location>
</feature>
<dbReference type="RefSeq" id="XP_031415020.1">
    <property type="nucleotide sequence ID" value="XM_031559160.2"/>
</dbReference>
<feature type="compositionally biased region" description="Polar residues" evidence="1">
    <location>
        <begin position="2837"/>
        <end position="2851"/>
    </location>
</feature>
<dbReference type="InterPro" id="IPR028236">
    <property type="entry name" value="CPLANE1"/>
</dbReference>
<dbReference type="Proteomes" id="UP000515152">
    <property type="component" value="Chromosome 21"/>
</dbReference>
<feature type="compositionally biased region" description="Pro residues" evidence="1">
    <location>
        <begin position="2326"/>
        <end position="2338"/>
    </location>
</feature>
<dbReference type="PANTHER" id="PTHR14492">
    <property type="entry name" value="JBTS17"/>
    <property type="match status" value="1"/>
</dbReference>
<feature type="compositionally biased region" description="Low complexity" evidence="1">
    <location>
        <begin position="2602"/>
        <end position="2612"/>
    </location>
</feature>
<feature type="region of interest" description="Disordered" evidence="1">
    <location>
        <begin position="503"/>
        <end position="523"/>
    </location>
</feature>
<accession>A0A6P8ESI2</accession>
<dbReference type="CTD" id="65250"/>
<feature type="region of interest" description="Disordered" evidence="1">
    <location>
        <begin position="2071"/>
        <end position="2227"/>
    </location>
</feature>
<feature type="region of interest" description="Disordered" evidence="1">
    <location>
        <begin position="2594"/>
        <end position="2620"/>
    </location>
</feature>
<feature type="compositionally biased region" description="Polar residues" evidence="1">
    <location>
        <begin position="2014"/>
        <end position="2027"/>
    </location>
</feature>
<keyword evidence="2" id="KW-1185">Reference proteome</keyword>
<feature type="region of interest" description="Disordered" evidence="1">
    <location>
        <begin position="2930"/>
        <end position="2957"/>
    </location>
</feature>
<feature type="compositionally biased region" description="Polar residues" evidence="1">
    <location>
        <begin position="2869"/>
        <end position="2890"/>
    </location>
</feature>
<feature type="region of interest" description="Disordered" evidence="1">
    <location>
        <begin position="1452"/>
        <end position="1482"/>
    </location>
</feature>
<feature type="region of interest" description="Disordered" evidence="1">
    <location>
        <begin position="2498"/>
        <end position="2542"/>
    </location>
</feature>
<dbReference type="GO" id="GO:0035869">
    <property type="term" value="C:ciliary transition zone"/>
    <property type="evidence" value="ECO:0007669"/>
    <property type="project" value="TreeGrafter"/>
</dbReference>
<feature type="region of interest" description="Disordered" evidence="1">
    <location>
        <begin position="1347"/>
        <end position="1367"/>
    </location>
</feature>
<feature type="compositionally biased region" description="Low complexity" evidence="1">
    <location>
        <begin position="2402"/>
        <end position="2411"/>
    </location>
</feature>
<sequence>MELKLEVVLSSSIKGKKPWPRFCWLGMEKETVFLLDDNRINEVNMVTGRTKKKNPKLQSVLPNVVIMTSSPNGMWLAGVLTSGDLFLWSKDTDLFKMSSPVPDVIHQLTTAKENGVPLTLQVSGDGQRVLLVALSGQVLLWECTSPQELSMVRGATVSGRWSQVHAPSNMAFPSSTDKEAICHSVFIRSQVVGDVCLIAFVFCVGEQLSVTFLKLQWDEGVERKLSPVGYGVLWVAKTYPLGQLATPCCPVKSRGALVSSFSPDGLLLAIVINQKDPRVTQVLFVSTQNFVSVSAGLGGCGSKNLTIPAKYIRSYWVASACWSPGGLFLACVLKRGSLLMLMRLGRLLTLSTTGCDIDFGPAHFLPLHPLVTYRPPAHYGADGNISSSSASLQDVFRQRYSVTWHPRLPLLILSDGYMATLLRAPSLPSPTALISGLLLDTAQGLERARILLLQSQAHLESLFSLKFTASLQALKDRDTPVPSLPLCLQDDGTTDDLQEAYEKAQAEAEDDCANDGQSSGVRREEGGSLEFASMFDTLHAQPDLLAGPSSRPGQGSVPLRSELDEAQRSLLTAWALLVSLGGRVEQRSRLLKYGVRCAGRLALLLRLGEGLANKKQQRRSWVSCMLHLFRTLLSFQPWDGPHASGGSGVSALVELSQSFTQLLLSPSPDLPLCSHSFTAALGLLRLATRYMDEAYSPPPRTLPQHTLPSDEYRTPLLQERVGATDPESAEACPQRPSSRLACVWQGLYKQALQYQTVLRSQTDLQGGIREQNKLLATLCLIQGELQRAGVSLAEDSGLHCPDGEELFLQGSYTQSTETLRGELWAEQERVGSRSSYLQTRYGLALLYSLLYQYRLREAQALGDHMAQRLLQEPGQKKEAAEECGCGGWFPVRVHREAACAIVQSLGRFMAAYFANQPLAVRPPHCVDLLDPLHFPQATGPRVVALSQQSVAAAVRSQQLSEQWTVGYTLELLLIGGLLPEAVWLTLRLGDWTTAAALSLAYSNYCTENSLLSRLRWKELHLPPELHPGPIFQAQLEALLGPVSAAAAQDRDSLRNLNDPGEEGDEEQLRLCVQELLKASVMATVDVLSRPIGQLLAVAKEMSSVLVPPVPIGFYLPAPPLYCPQPAPSTQERGGDVGLHAERACRLRVSAVVRKALLLLRAARCALPTAQWYIGRLQRCRRNYRKIQKSAVPKEALLPEGLKRFLTRSGFLKPEAAGDPIIVQTLTCFRELCGLLWMLHVRDQLTISCRRYQAARNRGRDAERGSCADPGLCEEAVRWACRLLPFSRFLCAEELLQDLLLSLLAQLPPTAMVAEVLVRAFPEEEQSVRVALREKYCTLLHTLRPSPVLQPTKTHDAQTDARQEQEGRQQPLMSAFLKKCQKQRARSLSRVAKHMARVQLYLWEREEGGEERADVLSAGQDRLSLGASCSFSSLTETTAATLTSNTEANLYPDLQADPHHSSLKRKVQDGSGEGKIQNAASCPETDASKLPVVGSWEFELEDDEYPRFLELFLSYLLERGAGRGGEEAELPLIGCFWEQLQERELHSLGFDVLTTFKRRQRDPRGKSVARTRARTDVPQPPVFWAGRCFHAQQTDSPEPERPPSSASRPSLPAQPCPPSPGLWAGKQQMGVSLELSPSPSFTSFKTFPSTPSVELQHELDSDLEARFPTLGRLLVWMSRWADRRVLLRRMEEQRGAGGPSIRAKASAPAVLTALLLLERRYSPALLDETHIRVPEVELTVAPVLQLQTCTGERKREMDEEKEKERQRGRERERESSVDTGYPGSVGTPITLPDMDLQQPQASEACELLELQSESEASNLGSVTSDPDSIEAAPKPPAQGSRMADAYLSEAEHNSVEELAYPSAQSPSPMSTWKSGPPGQGLTLADLESTESAGKPAAVSHPEEDCLSDHGSAEADDKAVNTRPICKAAGPAPPQQAELSLPGVHPQPAPPQQAELSPPGVHPQPAPPQHAELSPPGVHPQPAPPQHAELSPPGVHPQPGPLGNGLPPWSTHPGMPNTNPAPDSANGNPVTQLVQDELFRLVQLQQINFMSLMQVVGASFANLPFSQARLPVPQSAPPPQLNPPFALPSASLPQSSPLPSHPYTAQSLTVSQTPQTHAPQSQPSYPHTQPNPPSGPQLAAAPSHVPLPSALREPALSAQESRQDNQHYPHSLQGMQPLTITSGPGKSRPSASISASQGLLTTVGASVTPTLPPSGSTQNIPSLIPLERTQSRPTGLRLLQLPPPQPALFRSPLPGPVREAWVPQLPNPHQPPPHRWPEKTVYTPEVSRQDQGPRLLPVPQHAASGRGLPLLHLRPSCSLPASLPLIPQPAPAPASAPLPSPAGMGTFPRLQLLQRGPDPPSTGHSSVPPLRTPRLIPLEELLSWAAGGSQGSQSAPPLLKASIPSHSHSQSQPVCSTPSTHRQKRRVDKEKEKEKPERRAEVSFRPEVSIIPPAEPEMAAPVTGDGFVLPLGSCDSMLSGHRLLQASITTTAELHAFASTQKRPPELQDAGTNTESAPPFLRDKSTSAQQSPPAPSAAPQPERGDMLHAACLPPELFLDLRFPKEDGSPRTNGFAQDVEGRRFINVIDLEDETLLQELPPRQPPATTAPSATTAPPSPPTSAQLHLLAASVTNATHTPLFPPSPPQEGQAKEQEPEELLGYARAWEPEEENPSLRAAPSDPPEGLAAARARQETPSPAVLAAVEEIGGDALTRSLLDAPLWSPTLLARSQSSSSQVSVRQVSARLSEMDAQLAALQSIADHMDQEFANTRLLVRTIDNLSPGFLTHAEEQPHSSPLAVTQAVKSLVRVARPALELTDVLEEEEEILSGSPAAVSRPATRRQSTLSSHRGTSRTSVHRQHAPSPAIMEFSMWETSQDFTGTTEDQSGSRQAQDSLGLSSLSGLSGLSDVADILRELVRDGDLSPTGLGLSHTQAARLNRSSPSQQPPRSHRSEQERREVRAWMRRKQRERLVEYRRQKEERRAEERRPFASAAQQKPSSRDVSIIQKIKEEKDKTALLEHHTQRASEAYSLMSDLLTTPLPVPTVMPRPKSTSPASARISIRSRSQSAGRKSSPGAARSRSSPSAGRTAVPPQRRVGTSQHGSLSSRLGLHRPASVLPGDRLSQVTRRGMLTYTKDRSAASLKETQTRPLSQSPAGRKTERNWRTEERGRKQRRETGDAEERELLSPWEPPLEIRRILGLDIQDNEPGVRGTEDDLDALETLSESTGSIMSKLNWDAIEKMVAGVEEDDY</sequence>
<dbReference type="Pfam" id="PF15392">
    <property type="entry name" value="Joubert"/>
    <property type="match status" value="1"/>
</dbReference>
<feature type="region of interest" description="Disordered" evidence="1">
    <location>
        <begin position="1591"/>
        <end position="1624"/>
    </location>
</feature>
<feature type="compositionally biased region" description="Basic and acidic residues" evidence="1">
    <location>
        <begin position="1750"/>
        <end position="1775"/>
    </location>
</feature>
<feature type="compositionally biased region" description="Pro residues" evidence="1">
    <location>
        <begin position="2263"/>
        <end position="2272"/>
    </location>
</feature>
<feature type="region of interest" description="Disordered" evidence="1">
    <location>
        <begin position="2385"/>
        <end position="2441"/>
    </location>
</feature>
<reference evidence="3" key="1">
    <citation type="submission" date="2025-08" db="UniProtKB">
        <authorList>
            <consortium name="RefSeq"/>
        </authorList>
    </citation>
    <scope>IDENTIFICATION</scope>
</reference>
<evidence type="ECO:0000256" key="1">
    <source>
        <dbReference type="SAM" id="MobiDB-lite"/>
    </source>
</evidence>
<proteinExistence type="predicted"/>
<feature type="region of interest" description="Disordered" evidence="1">
    <location>
        <begin position="2665"/>
        <end position="2691"/>
    </location>
</feature>
<feature type="region of interest" description="Disordered" evidence="1">
    <location>
        <begin position="1813"/>
        <end position="2027"/>
    </location>
</feature>
<dbReference type="OrthoDB" id="5974632at2759"/>
<feature type="region of interest" description="Disordered" evidence="1">
    <location>
        <begin position="3037"/>
        <end position="3180"/>
    </location>
</feature>
<feature type="compositionally biased region" description="Polar residues" evidence="1">
    <location>
        <begin position="3093"/>
        <end position="3103"/>
    </location>
</feature>
<gene>
    <name evidence="3" type="primary">cplane1</name>
</gene>
<dbReference type="PANTHER" id="PTHR14492:SF4">
    <property type="entry name" value="CILIOGENESIS AND PLANAR POLARITY EFFECTOR 1"/>
    <property type="match status" value="1"/>
</dbReference>
<dbReference type="GO" id="GO:0060271">
    <property type="term" value="P:cilium assembly"/>
    <property type="evidence" value="ECO:0007669"/>
    <property type="project" value="TreeGrafter"/>
</dbReference>
<feature type="compositionally biased region" description="Pro residues" evidence="1">
    <location>
        <begin position="2072"/>
        <end position="2084"/>
    </location>
</feature>
<name>A0A6P8ESI2_CLUHA</name>
<feature type="region of interest" description="Disordered" evidence="1">
    <location>
        <begin position="1749"/>
        <end position="1793"/>
    </location>
</feature>
<dbReference type="KEGG" id="char:105893256"/>
<feature type="compositionally biased region" description="Polar residues" evidence="1">
    <location>
        <begin position="2989"/>
        <end position="2998"/>
    </location>
</feature>